<evidence type="ECO:0000256" key="1">
    <source>
        <dbReference type="ARBA" id="ARBA00005964"/>
    </source>
</evidence>
<feature type="domain" description="Carboxylesterase type B" evidence="6">
    <location>
        <begin position="22"/>
        <end position="513"/>
    </location>
</feature>
<dbReference type="InterPro" id="IPR029058">
    <property type="entry name" value="AB_hydrolase_fold"/>
</dbReference>
<reference evidence="7" key="1">
    <citation type="submission" date="2019-04" db="EMBL/GenBank/DDBJ databases">
        <authorList>
            <person name="Zhang T.Jr."/>
        </authorList>
    </citation>
    <scope>NUCLEOTIDE SEQUENCE</scope>
    <source>
        <strain evidence="7">PintCXE18</strain>
    </source>
</reference>
<dbReference type="PANTHER" id="PTHR43142">
    <property type="entry name" value="CARBOXYLIC ESTER HYDROLASE"/>
    <property type="match status" value="1"/>
</dbReference>
<evidence type="ECO:0000259" key="6">
    <source>
        <dbReference type="Pfam" id="PF00135"/>
    </source>
</evidence>
<dbReference type="SUPFAM" id="SSF53474">
    <property type="entry name" value="alpha/beta-Hydrolases"/>
    <property type="match status" value="1"/>
</dbReference>
<keyword evidence="3" id="KW-0378">Hydrolase</keyword>
<keyword evidence="5" id="KW-0732">Signal</keyword>
<evidence type="ECO:0000256" key="3">
    <source>
        <dbReference type="ARBA" id="ARBA00022801"/>
    </source>
</evidence>
<evidence type="ECO:0000256" key="4">
    <source>
        <dbReference type="ARBA" id="ARBA00023180"/>
    </source>
</evidence>
<accession>A0A5B8R9M7</accession>
<evidence type="ECO:0000313" key="7">
    <source>
        <dbReference type="EMBL" id="QEA03468.1"/>
    </source>
</evidence>
<name>A0A5B8R9M7_PLOIN</name>
<comment type="similarity">
    <text evidence="1">Belongs to the type-B carboxylesterase/lipase family.</text>
</comment>
<evidence type="ECO:0000256" key="2">
    <source>
        <dbReference type="ARBA" id="ARBA00022487"/>
    </source>
</evidence>
<feature type="signal peptide" evidence="5">
    <location>
        <begin position="1"/>
        <end position="21"/>
    </location>
</feature>
<proteinExistence type="evidence at transcript level"/>
<dbReference type="OrthoDB" id="3200163at2759"/>
<organism evidence="7">
    <name type="scientific">Plodia interpunctella</name>
    <name type="common">Indianmeal moth</name>
    <dbReference type="NCBI Taxonomy" id="58824"/>
    <lineage>
        <taxon>Eukaryota</taxon>
        <taxon>Metazoa</taxon>
        <taxon>Ecdysozoa</taxon>
        <taxon>Arthropoda</taxon>
        <taxon>Hexapoda</taxon>
        <taxon>Insecta</taxon>
        <taxon>Pterygota</taxon>
        <taxon>Neoptera</taxon>
        <taxon>Endopterygota</taxon>
        <taxon>Lepidoptera</taxon>
        <taxon>Glossata</taxon>
        <taxon>Ditrysia</taxon>
        <taxon>Pyraloidea</taxon>
        <taxon>Pyralidae</taxon>
        <taxon>Phycitinae</taxon>
        <taxon>Plodia</taxon>
    </lineage>
</organism>
<evidence type="ECO:0000256" key="5">
    <source>
        <dbReference type="SAM" id="SignalP"/>
    </source>
</evidence>
<dbReference type="EMBL" id="MK864078">
    <property type="protein sequence ID" value="QEA03468.1"/>
    <property type="molecule type" value="mRNA"/>
</dbReference>
<protein>
    <submittedName>
        <fullName evidence="7">Carboxylesterase</fullName>
    </submittedName>
</protein>
<dbReference type="RefSeq" id="XP_053618023.1">
    <property type="nucleotide sequence ID" value="XM_053762048.2"/>
</dbReference>
<keyword evidence="2" id="KW-0719">Serine esterase</keyword>
<dbReference type="Pfam" id="PF00135">
    <property type="entry name" value="COesterase"/>
    <property type="match status" value="1"/>
</dbReference>
<dbReference type="GeneID" id="128679661"/>
<feature type="chain" id="PRO_5023147684" evidence="5">
    <location>
        <begin position="22"/>
        <end position="537"/>
    </location>
</feature>
<dbReference type="Gene3D" id="3.40.50.1820">
    <property type="entry name" value="alpha/beta hydrolase"/>
    <property type="match status" value="1"/>
</dbReference>
<keyword evidence="4" id="KW-0325">Glycoprotein</keyword>
<dbReference type="AlphaFoldDB" id="A0A5B8R9M7"/>
<dbReference type="GO" id="GO:0052689">
    <property type="term" value="F:carboxylic ester hydrolase activity"/>
    <property type="evidence" value="ECO:0007669"/>
    <property type="project" value="UniProtKB-KW"/>
</dbReference>
<dbReference type="InterPro" id="IPR002018">
    <property type="entry name" value="CarbesteraseB"/>
</dbReference>
<dbReference type="PANTHER" id="PTHR43142:SF1">
    <property type="entry name" value="CARBOXYLIC ESTER HYDROLASE"/>
    <property type="match status" value="1"/>
</dbReference>
<sequence>MKENLRWIVFVLAANVMICQKLVITKRGPIVGQKEDGYYTFLGVPYALVNEENPFGASSEYPKFDEAFNASDPDVKCPQILMNEGGVIQCLTLNIYVPKIALKESVPVFVWFYGGGYVFGSAGLYHGKLLVKKDIIVVTVNYRLGPYGFLCLDDPRVPGNQGLKDQADALKWINENIGAFGGDNEEITIAGESYGGGSVDLHLYSKYPTYFNKAIIQSGAAEARRMFVKPDYSAAIKLANHLGSTNSTTNDDSIKFLKQVDPLTVMKGASKLGMVLTVCKEKRYESVRNFITDDQFHLRNPFRIKNTPIMIGYNSKEAFDTFANKSEEVYQKASTFIYDNFKEIFDLKEDALVRLTNIVHSYYMGGKPFDSNAMLELIDMSGDFILNRAIESSVTRFIEQGAKKVYKYLFSYIGGSIYENITGVGAYHTEELQYLFHSVSPGKKFTAEQKIMRNRMTTMWSNFVKYGNPTPNVTDLLPVEWLPITSEGSRVYLNIDLDMSMKDQLYHKRIAFWDLFWSSYWKKAKMVTKKCRTKCAS</sequence>